<sequence length="210" mass="22980">MRFPVSILFLIATVYGRLVNVTLDDTSSQIIYNNPPYRCTTSSICDTNFQSGLFNETSSTTTTMIIIPFSGTAAYVYLGINGTAIFQLDGLYVGEYGGTNVNTITPALALHNLSDRLHVLTIVGVDPVRWDIAAAVQLDSFVYTSKRATNHTGAIVGGVVGGLVCIALIYLGMTLLRRRQQSKRAARGSWFRGKWTDKPSIQMEGMEVQK</sequence>
<dbReference type="RefSeq" id="XP_037220883.1">
    <property type="nucleotide sequence ID" value="XM_037362962.1"/>
</dbReference>
<dbReference type="EMBL" id="JACAZF010000005">
    <property type="protein sequence ID" value="KAF7303911.1"/>
    <property type="molecule type" value="Genomic_DNA"/>
</dbReference>
<proteinExistence type="predicted"/>
<feature type="transmembrane region" description="Helical" evidence="1">
    <location>
        <begin position="154"/>
        <end position="176"/>
    </location>
</feature>
<evidence type="ECO:0000313" key="4">
    <source>
        <dbReference type="Proteomes" id="UP000636479"/>
    </source>
</evidence>
<feature type="signal peptide" evidence="2">
    <location>
        <begin position="1"/>
        <end position="16"/>
    </location>
</feature>
<feature type="chain" id="PRO_5034825981" evidence="2">
    <location>
        <begin position="17"/>
        <end position="210"/>
    </location>
</feature>
<keyword evidence="1" id="KW-1133">Transmembrane helix</keyword>
<evidence type="ECO:0000256" key="2">
    <source>
        <dbReference type="SAM" id="SignalP"/>
    </source>
</evidence>
<gene>
    <name evidence="3" type="ORF">MIND_00621600</name>
</gene>
<comment type="caution">
    <text evidence="3">The sequence shown here is derived from an EMBL/GenBank/DDBJ whole genome shotgun (WGS) entry which is preliminary data.</text>
</comment>
<accession>A0A8H6SSK2</accession>
<reference evidence="3" key="1">
    <citation type="submission" date="2020-05" db="EMBL/GenBank/DDBJ databases">
        <title>Mycena genomes resolve the evolution of fungal bioluminescence.</title>
        <authorList>
            <person name="Tsai I.J."/>
        </authorList>
    </citation>
    <scope>NUCLEOTIDE SEQUENCE</scope>
    <source>
        <strain evidence="3">171206Taipei</strain>
    </source>
</reference>
<evidence type="ECO:0000256" key="1">
    <source>
        <dbReference type="SAM" id="Phobius"/>
    </source>
</evidence>
<keyword evidence="2" id="KW-0732">Signal</keyword>
<keyword evidence="1" id="KW-0472">Membrane</keyword>
<dbReference type="AlphaFoldDB" id="A0A8H6SSK2"/>
<keyword evidence="4" id="KW-1185">Reference proteome</keyword>
<dbReference type="OrthoDB" id="3040497at2759"/>
<dbReference type="Proteomes" id="UP000636479">
    <property type="component" value="Unassembled WGS sequence"/>
</dbReference>
<organism evidence="3 4">
    <name type="scientific">Mycena indigotica</name>
    <dbReference type="NCBI Taxonomy" id="2126181"/>
    <lineage>
        <taxon>Eukaryota</taxon>
        <taxon>Fungi</taxon>
        <taxon>Dikarya</taxon>
        <taxon>Basidiomycota</taxon>
        <taxon>Agaricomycotina</taxon>
        <taxon>Agaricomycetes</taxon>
        <taxon>Agaricomycetidae</taxon>
        <taxon>Agaricales</taxon>
        <taxon>Marasmiineae</taxon>
        <taxon>Mycenaceae</taxon>
        <taxon>Mycena</taxon>
    </lineage>
</organism>
<name>A0A8H6SSK2_9AGAR</name>
<protein>
    <submittedName>
        <fullName evidence="3">Uncharacterized protein</fullName>
    </submittedName>
</protein>
<keyword evidence="1" id="KW-0812">Transmembrane</keyword>
<dbReference type="GeneID" id="59345478"/>
<evidence type="ECO:0000313" key="3">
    <source>
        <dbReference type="EMBL" id="KAF7303911.1"/>
    </source>
</evidence>